<dbReference type="AlphaFoldDB" id="G4CLW8"/>
<sequence>MFFNNQAVFRQALQVALLYASVNVLSRAISRLINRIQFNKEI</sequence>
<accession>G4CLW8</accession>
<proteinExistence type="predicted"/>
<evidence type="ECO:0000313" key="1">
    <source>
        <dbReference type="EMBL" id="EGZ51326.1"/>
    </source>
</evidence>
<evidence type="ECO:0000313" key="2">
    <source>
        <dbReference type="Proteomes" id="UP000005336"/>
    </source>
</evidence>
<keyword evidence="2" id="KW-1185">Reference proteome</keyword>
<gene>
    <name evidence="1" type="ORF">HMPREF9370_0077</name>
</gene>
<dbReference type="HOGENOM" id="CLU_3254643_0_0_4"/>
<protein>
    <submittedName>
        <fullName evidence="1">Uncharacterized protein</fullName>
    </submittedName>
</protein>
<comment type="caution">
    <text evidence="1">The sequence shown here is derived from an EMBL/GenBank/DDBJ whole genome shotgun (WGS) entry which is preliminary data.</text>
</comment>
<dbReference type="Proteomes" id="UP000005336">
    <property type="component" value="Unassembled WGS sequence"/>
</dbReference>
<name>G4CLW8_9NEIS</name>
<organism evidence="1 2">
    <name type="scientific">Neisseria wadsworthii 9715</name>
    <dbReference type="NCBI Taxonomy" id="1030841"/>
    <lineage>
        <taxon>Bacteria</taxon>
        <taxon>Pseudomonadati</taxon>
        <taxon>Pseudomonadota</taxon>
        <taxon>Betaproteobacteria</taxon>
        <taxon>Neisseriales</taxon>
        <taxon>Neisseriaceae</taxon>
        <taxon>Neisseria</taxon>
    </lineage>
</organism>
<reference evidence="1 2" key="1">
    <citation type="submission" date="2011-06" db="EMBL/GenBank/DDBJ databases">
        <authorList>
            <person name="Muzny D."/>
            <person name="Qin X."/>
            <person name="Deng J."/>
            <person name="Jiang H."/>
            <person name="Liu Y."/>
            <person name="Qu J."/>
            <person name="Song X.-Z."/>
            <person name="Zhang L."/>
            <person name="Thornton R."/>
            <person name="Coyle M."/>
            <person name="Francisco L."/>
            <person name="Jackson L."/>
            <person name="Javaid M."/>
            <person name="Korchina V."/>
            <person name="Kovar C."/>
            <person name="Mata R."/>
            <person name="Mathew T."/>
            <person name="Ngo R."/>
            <person name="Nguyen L."/>
            <person name="Nguyen N."/>
            <person name="Okwuonu G."/>
            <person name="Ongeri F."/>
            <person name="Pham C."/>
            <person name="Simmons D."/>
            <person name="Wilczek-Boney K."/>
            <person name="Hale W."/>
            <person name="Jakkamsetti A."/>
            <person name="Pham P."/>
            <person name="Ruth R."/>
            <person name="San Lucas F."/>
            <person name="Warren J."/>
            <person name="Zhang J."/>
            <person name="Zhao Z."/>
            <person name="Zhou C."/>
            <person name="Zhu D."/>
            <person name="Lee S."/>
            <person name="Bess C."/>
            <person name="Blankenburg K."/>
            <person name="Forbes L."/>
            <person name="Fu Q."/>
            <person name="Gubbala S."/>
            <person name="Hirani K."/>
            <person name="Jayaseelan J.C."/>
            <person name="Lara F."/>
            <person name="Munidasa M."/>
            <person name="Palculict T."/>
            <person name="Patil S."/>
            <person name="Pu L.-L."/>
            <person name="Saada N."/>
            <person name="Tang L."/>
            <person name="Weissenberger G."/>
            <person name="Zhu Y."/>
            <person name="Hemphill L."/>
            <person name="Shang Y."/>
            <person name="Youmans B."/>
            <person name="Ayvaz T."/>
            <person name="Ross M."/>
            <person name="Santibanez J."/>
            <person name="Aqrawi P."/>
            <person name="Gross S."/>
            <person name="Joshi V."/>
            <person name="Fowler G."/>
            <person name="Nazareth L."/>
            <person name="Reid J."/>
            <person name="Worley K."/>
            <person name="Petrosino J."/>
            <person name="Highlander S."/>
            <person name="Gibbs R."/>
        </authorList>
    </citation>
    <scope>NUCLEOTIDE SEQUENCE [LARGE SCALE GENOMIC DNA]</scope>
    <source>
        <strain evidence="1 2">9715</strain>
    </source>
</reference>
<dbReference type="EMBL" id="AGAZ01000002">
    <property type="protein sequence ID" value="EGZ51326.1"/>
    <property type="molecule type" value="Genomic_DNA"/>
</dbReference>